<evidence type="ECO:0000313" key="9">
    <source>
        <dbReference type="EMBL" id="MDC3983516.1"/>
    </source>
</evidence>
<keyword evidence="10" id="KW-1185">Reference proteome</keyword>
<name>A0A9X3X8N6_9BACT</name>
<dbReference type="InterPro" id="IPR035906">
    <property type="entry name" value="MetI-like_sf"/>
</dbReference>
<dbReference type="Proteomes" id="UP001151081">
    <property type="component" value="Unassembled WGS sequence"/>
</dbReference>
<keyword evidence="5 7" id="KW-1133">Transmembrane helix</keyword>
<dbReference type="CDD" id="cd06261">
    <property type="entry name" value="TM_PBP2"/>
    <property type="match status" value="1"/>
</dbReference>
<evidence type="ECO:0000256" key="5">
    <source>
        <dbReference type="ARBA" id="ARBA00022989"/>
    </source>
</evidence>
<protein>
    <submittedName>
        <fullName evidence="9">ABC transporter permease</fullName>
    </submittedName>
</protein>
<feature type="transmembrane region" description="Helical" evidence="7">
    <location>
        <begin position="203"/>
        <end position="221"/>
    </location>
</feature>
<dbReference type="PROSITE" id="PS50928">
    <property type="entry name" value="ABC_TM1"/>
    <property type="match status" value="1"/>
</dbReference>
<evidence type="ECO:0000256" key="2">
    <source>
        <dbReference type="ARBA" id="ARBA00022448"/>
    </source>
</evidence>
<keyword evidence="6 7" id="KW-0472">Membrane</keyword>
<evidence type="ECO:0000313" key="10">
    <source>
        <dbReference type="Proteomes" id="UP001151081"/>
    </source>
</evidence>
<dbReference type="SUPFAM" id="SSF161098">
    <property type="entry name" value="MetI-like"/>
    <property type="match status" value="1"/>
</dbReference>
<organism evidence="9 10">
    <name type="scientific">Polyangium jinanense</name>
    <dbReference type="NCBI Taxonomy" id="2829994"/>
    <lineage>
        <taxon>Bacteria</taxon>
        <taxon>Pseudomonadati</taxon>
        <taxon>Myxococcota</taxon>
        <taxon>Polyangia</taxon>
        <taxon>Polyangiales</taxon>
        <taxon>Polyangiaceae</taxon>
        <taxon>Polyangium</taxon>
    </lineage>
</organism>
<dbReference type="PANTHER" id="PTHR43163:SF6">
    <property type="entry name" value="DIPEPTIDE TRANSPORT SYSTEM PERMEASE PROTEIN DPPB-RELATED"/>
    <property type="match status" value="1"/>
</dbReference>
<evidence type="ECO:0000256" key="4">
    <source>
        <dbReference type="ARBA" id="ARBA00022692"/>
    </source>
</evidence>
<evidence type="ECO:0000256" key="6">
    <source>
        <dbReference type="ARBA" id="ARBA00023136"/>
    </source>
</evidence>
<gene>
    <name evidence="9" type="ORF">KEG57_23615</name>
</gene>
<evidence type="ECO:0000259" key="8">
    <source>
        <dbReference type="PROSITE" id="PS50928"/>
    </source>
</evidence>
<comment type="subcellular location">
    <subcellularLocation>
        <location evidence="1 7">Cell membrane</location>
        <topology evidence="1 7">Multi-pass membrane protein</topology>
    </subcellularLocation>
</comment>
<feature type="transmembrane region" description="Helical" evidence="7">
    <location>
        <begin position="306"/>
        <end position="332"/>
    </location>
</feature>
<dbReference type="InterPro" id="IPR000515">
    <property type="entry name" value="MetI-like"/>
</dbReference>
<dbReference type="Pfam" id="PF19300">
    <property type="entry name" value="BPD_transp_1_N"/>
    <property type="match status" value="1"/>
</dbReference>
<keyword evidence="2 7" id="KW-0813">Transport</keyword>
<dbReference type="AlphaFoldDB" id="A0A9X3X8N6"/>
<feature type="transmembrane region" description="Helical" evidence="7">
    <location>
        <begin position="260"/>
        <end position="286"/>
    </location>
</feature>
<dbReference type="GO" id="GO:0005886">
    <property type="term" value="C:plasma membrane"/>
    <property type="evidence" value="ECO:0007669"/>
    <property type="project" value="UniProtKB-SubCell"/>
</dbReference>
<evidence type="ECO:0000256" key="3">
    <source>
        <dbReference type="ARBA" id="ARBA00022475"/>
    </source>
</evidence>
<feature type="domain" description="ABC transmembrane type-1" evidence="8">
    <location>
        <begin position="123"/>
        <end position="329"/>
    </location>
</feature>
<feature type="transmembrane region" description="Helical" evidence="7">
    <location>
        <begin position="162"/>
        <end position="183"/>
    </location>
</feature>
<dbReference type="EMBL" id="JAGTJJ010000014">
    <property type="protein sequence ID" value="MDC3983516.1"/>
    <property type="molecule type" value="Genomic_DNA"/>
</dbReference>
<comment type="caution">
    <text evidence="9">The sequence shown here is derived from an EMBL/GenBank/DDBJ whole genome shotgun (WGS) entry which is preliminary data.</text>
</comment>
<keyword evidence="3" id="KW-1003">Cell membrane</keyword>
<dbReference type="GO" id="GO:0055085">
    <property type="term" value="P:transmembrane transport"/>
    <property type="evidence" value="ECO:0007669"/>
    <property type="project" value="InterPro"/>
</dbReference>
<feature type="transmembrane region" description="Helical" evidence="7">
    <location>
        <begin position="129"/>
        <end position="150"/>
    </location>
</feature>
<accession>A0A9X3X8N6</accession>
<dbReference type="RefSeq" id="WP_272423157.1">
    <property type="nucleotide sequence ID" value="NZ_JAGTJJ010000014.1"/>
</dbReference>
<feature type="transmembrane region" description="Helical" evidence="7">
    <location>
        <begin position="12"/>
        <end position="33"/>
    </location>
</feature>
<comment type="similarity">
    <text evidence="7">Belongs to the binding-protein-dependent transport system permease family.</text>
</comment>
<dbReference type="InterPro" id="IPR045621">
    <property type="entry name" value="BPD_transp_1_N"/>
</dbReference>
<reference evidence="9 10" key="1">
    <citation type="submission" date="2021-04" db="EMBL/GenBank/DDBJ databases">
        <title>Genome analysis of Polyangium sp.</title>
        <authorList>
            <person name="Li Y."/>
            <person name="Wang J."/>
        </authorList>
    </citation>
    <scope>NUCLEOTIDE SEQUENCE [LARGE SCALE GENOMIC DNA]</scope>
    <source>
        <strain evidence="9 10">SDU14</strain>
    </source>
</reference>
<evidence type="ECO:0000256" key="1">
    <source>
        <dbReference type="ARBA" id="ARBA00004651"/>
    </source>
</evidence>
<keyword evidence="4 7" id="KW-0812">Transmembrane</keyword>
<sequence>MAMSLARLARRVGWALVVIYGVTMVSFVLVHVLPGDPVRMLVGPQASAADVARARELYGHGGPLRVQYLRFMRRLVHTGAGPTAEARKEREHRSCAAIGPVHIDLGQSFHYRRPVVDLVAAKLPRSLELALAALLVQLSLGLGLGITTAARRGSRWDELGAGLSLLGISAPTFLTGLVLQYVLAHRLGVLPYDGLGKTPGEHLLSLVLPALTLGIYGSALYSRLVRAELGAALAEDHVRTALAKGASRVRALIVHGLRPTLVPITTLAALDLGALVGGAVVTERLFRWPGMGQMAVESLLNRDGPVIVATVLVASTAVVLSTLLVDLLAPLLDPRIDRAPKNDA</sequence>
<dbReference type="Pfam" id="PF00528">
    <property type="entry name" value="BPD_transp_1"/>
    <property type="match status" value="1"/>
</dbReference>
<evidence type="ECO:0000256" key="7">
    <source>
        <dbReference type="RuleBase" id="RU363032"/>
    </source>
</evidence>
<dbReference type="Gene3D" id="1.10.3720.10">
    <property type="entry name" value="MetI-like"/>
    <property type="match status" value="1"/>
</dbReference>
<proteinExistence type="inferred from homology"/>
<dbReference type="PANTHER" id="PTHR43163">
    <property type="entry name" value="DIPEPTIDE TRANSPORT SYSTEM PERMEASE PROTEIN DPPB-RELATED"/>
    <property type="match status" value="1"/>
</dbReference>